<dbReference type="Pfam" id="PF11225">
    <property type="entry name" value="DUF3024"/>
    <property type="match status" value="1"/>
</dbReference>
<comment type="caution">
    <text evidence="1">The sequence shown here is derived from an EMBL/GenBank/DDBJ whole genome shotgun (WGS) entry which is preliminary data.</text>
</comment>
<dbReference type="STRING" id="1817768.A3A87_05725"/>
<evidence type="ECO:0000313" key="1">
    <source>
        <dbReference type="EMBL" id="OGI50938.1"/>
    </source>
</evidence>
<proteinExistence type="predicted"/>
<evidence type="ECO:0008006" key="3">
    <source>
        <dbReference type="Google" id="ProtNLM"/>
    </source>
</evidence>
<protein>
    <recommendedName>
        <fullName evidence="3">DUF3024 domain-containing protein</fullName>
    </recommendedName>
</protein>
<dbReference type="EMBL" id="MFTC01000056">
    <property type="protein sequence ID" value="OGI50938.1"/>
    <property type="molecule type" value="Genomic_DNA"/>
</dbReference>
<reference evidence="1 2" key="1">
    <citation type="journal article" date="2016" name="Nat. Commun.">
        <title>Thousands of microbial genomes shed light on interconnected biogeochemical processes in an aquifer system.</title>
        <authorList>
            <person name="Anantharaman K."/>
            <person name="Brown C.T."/>
            <person name="Hug L.A."/>
            <person name="Sharon I."/>
            <person name="Castelle C.J."/>
            <person name="Probst A.J."/>
            <person name="Thomas B.C."/>
            <person name="Singh A."/>
            <person name="Wilkins M.J."/>
            <person name="Karaoz U."/>
            <person name="Brodie E.L."/>
            <person name="Williams K.H."/>
            <person name="Hubbard S.S."/>
            <person name="Banfield J.F."/>
        </authorList>
    </citation>
    <scope>NUCLEOTIDE SEQUENCE [LARGE SCALE GENOMIC DNA]</scope>
</reference>
<accession>A0A1F6U0N5</accession>
<dbReference type="AlphaFoldDB" id="A0A1F6U0N5"/>
<sequence length="114" mass="13848">MPLSEFERERIEKLFEEYCRGKVPPHVRDKIRIEYKIRGSEVKLFECRPRYDDHSIWTELPVARFKKDEKKNTWLLYCADRNSKWHLFEPSAENKDIEKLLAEVERDSTGIFWG</sequence>
<organism evidence="1 2">
    <name type="scientific">Candidatus Muproteobacteria bacterium RIFCSPLOWO2_01_FULL_60_18</name>
    <dbReference type="NCBI Taxonomy" id="1817768"/>
    <lineage>
        <taxon>Bacteria</taxon>
        <taxon>Pseudomonadati</taxon>
        <taxon>Pseudomonadota</taxon>
        <taxon>Candidatus Muproteobacteria</taxon>
    </lineage>
</organism>
<dbReference type="Proteomes" id="UP000179037">
    <property type="component" value="Unassembled WGS sequence"/>
</dbReference>
<gene>
    <name evidence="1" type="ORF">A3A87_05725</name>
</gene>
<dbReference type="InterPro" id="IPR021388">
    <property type="entry name" value="DUF3024"/>
</dbReference>
<evidence type="ECO:0000313" key="2">
    <source>
        <dbReference type="Proteomes" id="UP000179037"/>
    </source>
</evidence>
<name>A0A1F6U0N5_9PROT</name>